<dbReference type="Pfam" id="PF17906">
    <property type="entry name" value="HTH_48"/>
    <property type="match status" value="1"/>
</dbReference>
<evidence type="ECO:0000259" key="2">
    <source>
        <dbReference type="Pfam" id="PF17906"/>
    </source>
</evidence>
<dbReference type="OrthoDB" id="616263at2759"/>
<evidence type="ECO:0000256" key="1">
    <source>
        <dbReference type="SAM" id="MobiDB-lite"/>
    </source>
</evidence>
<keyword evidence="4" id="KW-1185">Reference proteome</keyword>
<protein>
    <submittedName>
        <fullName evidence="3">HTH_48 domain-containing protein</fullName>
    </submittedName>
</protein>
<comment type="caution">
    <text evidence="3">The sequence shown here is derived from an EMBL/GenBank/DDBJ whole genome shotgun (WGS) entry which is preliminary data.</text>
</comment>
<organism evidence="3 4">
    <name type="scientific">Trichonephila clavata</name>
    <name type="common">Joro spider</name>
    <name type="synonym">Nephila clavata</name>
    <dbReference type="NCBI Taxonomy" id="2740835"/>
    <lineage>
        <taxon>Eukaryota</taxon>
        <taxon>Metazoa</taxon>
        <taxon>Ecdysozoa</taxon>
        <taxon>Arthropoda</taxon>
        <taxon>Chelicerata</taxon>
        <taxon>Arachnida</taxon>
        <taxon>Araneae</taxon>
        <taxon>Araneomorphae</taxon>
        <taxon>Entelegynae</taxon>
        <taxon>Araneoidea</taxon>
        <taxon>Nephilidae</taxon>
        <taxon>Trichonephila</taxon>
    </lineage>
</organism>
<dbReference type="EMBL" id="BMAO01006782">
    <property type="protein sequence ID" value="GFR11510.1"/>
    <property type="molecule type" value="Genomic_DNA"/>
</dbReference>
<gene>
    <name evidence="3" type="primary">NCL1_39412</name>
    <name evidence="3" type="ORF">TNCT_542921</name>
</gene>
<dbReference type="AlphaFoldDB" id="A0A8X6GYA8"/>
<dbReference type="PANTHER" id="PTHR46060">
    <property type="entry name" value="MARINER MOS1 TRANSPOSASE-LIKE PROTEIN"/>
    <property type="match status" value="1"/>
</dbReference>
<proteinExistence type="predicted"/>
<feature type="compositionally biased region" description="Basic and acidic residues" evidence="1">
    <location>
        <begin position="118"/>
        <end position="137"/>
    </location>
</feature>
<dbReference type="PANTHER" id="PTHR46060:SF1">
    <property type="entry name" value="MARINER MOS1 TRANSPOSASE-LIKE PROTEIN"/>
    <property type="match status" value="1"/>
</dbReference>
<sequence>MNRVEDLQAYCVCRTTDGSVIAGSSAARAVKSVSWCVSCEMEVTRVEERAYIKIAVLRRRNEMECHSEFVEALGNNNALPYSTVARWVEKFQQGRGSASDEQRSGRPLSVRTDLARSVQRDLARGDRDNKKTDRETHNKRIVMSPLCVLYCQSFAPRRPYCPVY</sequence>
<evidence type="ECO:0000313" key="4">
    <source>
        <dbReference type="Proteomes" id="UP000887116"/>
    </source>
</evidence>
<name>A0A8X6GYA8_TRICU</name>
<dbReference type="Proteomes" id="UP000887116">
    <property type="component" value="Unassembled WGS sequence"/>
</dbReference>
<accession>A0A8X6GYA8</accession>
<dbReference type="InterPro" id="IPR041426">
    <property type="entry name" value="Mos1_HTH"/>
</dbReference>
<feature type="region of interest" description="Disordered" evidence="1">
    <location>
        <begin position="115"/>
        <end position="137"/>
    </location>
</feature>
<reference evidence="3" key="1">
    <citation type="submission" date="2020-07" db="EMBL/GenBank/DDBJ databases">
        <title>Multicomponent nature underlies the extraordinary mechanical properties of spider dragline silk.</title>
        <authorList>
            <person name="Kono N."/>
            <person name="Nakamura H."/>
            <person name="Mori M."/>
            <person name="Yoshida Y."/>
            <person name="Ohtoshi R."/>
            <person name="Malay A.D."/>
            <person name="Moran D.A.P."/>
            <person name="Tomita M."/>
            <person name="Numata K."/>
            <person name="Arakawa K."/>
        </authorList>
    </citation>
    <scope>NUCLEOTIDE SEQUENCE</scope>
</reference>
<feature type="domain" description="Mos1 transposase HTH" evidence="2">
    <location>
        <begin position="50"/>
        <end position="94"/>
    </location>
</feature>
<dbReference type="InterPro" id="IPR052709">
    <property type="entry name" value="Transposase-MT_Hybrid"/>
</dbReference>
<evidence type="ECO:0000313" key="3">
    <source>
        <dbReference type="EMBL" id="GFR11510.1"/>
    </source>
</evidence>